<dbReference type="PANTHER" id="PTHR42799">
    <property type="entry name" value="MITOCHONDRIAL PEPTIDE METHIONINE SULFOXIDE REDUCTASE"/>
    <property type="match status" value="1"/>
</dbReference>
<dbReference type="EMBL" id="VNFE01000004">
    <property type="protein sequence ID" value="TVU89340.1"/>
    <property type="molecule type" value="Genomic_DNA"/>
</dbReference>
<dbReference type="HAMAP" id="MF_01401">
    <property type="entry name" value="MsrA"/>
    <property type="match status" value="1"/>
</dbReference>
<feature type="domain" description="Peptide methionine sulphoxide reductase MsrA" evidence="6">
    <location>
        <begin position="49"/>
        <end position="202"/>
    </location>
</feature>
<evidence type="ECO:0000256" key="5">
    <source>
        <dbReference type="HAMAP-Rule" id="MF_01401"/>
    </source>
</evidence>
<evidence type="ECO:0000256" key="1">
    <source>
        <dbReference type="ARBA" id="ARBA00005591"/>
    </source>
</evidence>
<name>A0A558J6R4_9GAMM</name>
<dbReference type="SUPFAM" id="SSF55068">
    <property type="entry name" value="Peptide methionine sulfoxide reductase"/>
    <property type="match status" value="1"/>
</dbReference>
<comment type="catalytic activity">
    <reaction evidence="3 5">
        <text>L-methionyl-[protein] + [thioredoxin]-disulfide + H2O = L-methionyl-(S)-S-oxide-[protein] + [thioredoxin]-dithiol</text>
        <dbReference type="Rhea" id="RHEA:14217"/>
        <dbReference type="Rhea" id="RHEA-COMP:10698"/>
        <dbReference type="Rhea" id="RHEA-COMP:10700"/>
        <dbReference type="Rhea" id="RHEA-COMP:12313"/>
        <dbReference type="Rhea" id="RHEA-COMP:12315"/>
        <dbReference type="ChEBI" id="CHEBI:15377"/>
        <dbReference type="ChEBI" id="CHEBI:16044"/>
        <dbReference type="ChEBI" id="CHEBI:29950"/>
        <dbReference type="ChEBI" id="CHEBI:44120"/>
        <dbReference type="ChEBI" id="CHEBI:50058"/>
        <dbReference type="EC" id="1.8.4.11"/>
    </reaction>
</comment>
<accession>A0A558J6R4</accession>
<reference evidence="7 8" key="1">
    <citation type="submission" date="2019-07" db="EMBL/GenBank/DDBJ databases">
        <title>Diversity of Bacteria from Kongsfjorden, Arctic.</title>
        <authorList>
            <person name="Yu Y."/>
        </authorList>
    </citation>
    <scope>NUCLEOTIDE SEQUENCE [LARGE SCALE GENOMIC DNA]</scope>
    <source>
        <strain evidence="7 8">SM1922</strain>
    </source>
</reference>
<dbReference type="PANTHER" id="PTHR42799:SF2">
    <property type="entry name" value="MITOCHONDRIAL PEPTIDE METHIONINE SULFOXIDE REDUCTASE"/>
    <property type="match status" value="1"/>
</dbReference>
<dbReference type="EC" id="1.8.4.11" evidence="5"/>
<evidence type="ECO:0000313" key="7">
    <source>
        <dbReference type="EMBL" id="TVU89340.1"/>
    </source>
</evidence>
<comment type="catalytic activity">
    <reaction evidence="4 5">
        <text>[thioredoxin]-disulfide + L-methionine + H2O = L-methionine (S)-S-oxide + [thioredoxin]-dithiol</text>
        <dbReference type="Rhea" id="RHEA:19993"/>
        <dbReference type="Rhea" id="RHEA-COMP:10698"/>
        <dbReference type="Rhea" id="RHEA-COMP:10700"/>
        <dbReference type="ChEBI" id="CHEBI:15377"/>
        <dbReference type="ChEBI" id="CHEBI:29950"/>
        <dbReference type="ChEBI" id="CHEBI:50058"/>
        <dbReference type="ChEBI" id="CHEBI:57844"/>
        <dbReference type="ChEBI" id="CHEBI:58772"/>
        <dbReference type="EC" id="1.8.4.11"/>
    </reaction>
</comment>
<dbReference type="GO" id="GO:0005737">
    <property type="term" value="C:cytoplasm"/>
    <property type="evidence" value="ECO:0007669"/>
    <property type="project" value="TreeGrafter"/>
</dbReference>
<feature type="active site" evidence="5">
    <location>
        <position position="56"/>
    </location>
</feature>
<evidence type="ECO:0000259" key="6">
    <source>
        <dbReference type="Pfam" id="PF01625"/>
    </source>
</evidence>
<dbReference type="GO" id="GO:0008113">
    <property type="term" value="F:peptide-methionine (S)-S-oxide reductase activity"/>
    <property type="evidence" value="ECO:0007669"/>
    <property type="project" value="UniProtKB-UniRule"/>
</dbReference>
<dbReference type="InterPro" id="IPR002569">
    <property type="entry name" value="Met_Sox_Rdtase_MsrA_dom"/>
</dbReference>
<gene>
    <name evidence="5 7" type="primary">msrA</name>
    <name evidence="7" type="ORF">FQP89_15210</name>
</gene>
<dbReference type="InterPro" id="IPR036509">
    <property type="entry name" value="Met_Sox_Rdtase_MsrA_sf"/>
</dbReference>
<dbReference type="Pfam" id="PF01625">
    <property type="entry name" value="PMSR"/>
    <property type="match status" value="1"/>
</dbReference>
<dbReference type="Proteomes" id="UP000317288">
    <property type="component" value="Unassembled WGS sequence"/>
</dbReference>
<dbReference type="InterPro" id="IPR050162">
    <property type="entry name" value="MsrA_MetSO_reductase"/>
</dbReference>
<dbReference type="Gene3D" id="3.30.1060.10">
    <property type="entry name" value="Peptide methionine sulphoxide reductase MsrA"/>
    <property type="match status" value="1"/>
</dbReference>
<sequence>MLLFSNTFSNTASNASRVLPGRDMPIKTSDVHTINGHSLHPPFPEDHEEIVLGMGCFWGVERLFWQLPGVFVTAAGYAGGETPNPTYDETCTGRTGHTEVVRVIYDPKQVELETLLQVFWEQHDPTQGNRQGNDVGSQYRSAIFTTSEAQQAAAEQSAATYQQALDKAGRGAITTEIKPLEAFYYAEAYHQQYLDKNPHGYCGLKGTGVTCPIG</sequence>
<dbReference type="GO" id="GO:0033744">
    <property type="term" value="F:L-methionine:thioredoxin-disulfide S-oxidoreductase activity"/>
    <property type="evidence" value="ECO:0007669"/>
    <property type="project" value="RHEA"/>
</dbReference>
<evidence type="ECO:0000313" key="8">
    <source>
        <dbReference type="Proteomes" id="UP000317288"/>
    </source>
</evidence>
<dbReference type="NCBIfam" id="TIGR00401">
    <property type="entry name" value="msrA"/>
    <property type="match status" value="1"/>
</dbReference>
<evidence type="ECO:0000256" key="2">
    <source>
        <dbReference type="ARBA" id="ARBA00023002"/>
    </source>
</evidence>
<proteinExistence type="inferred from homology"/>
<dbReference type="AlphaFoldDB" id="A0A558J6R4"/>
<evidence type="ECO:0000256" key="4">
    <source>
        <dbReference type="ARBA" id="ARBA00048782"/>
    </source>
</evidence>
<keyword evidence="2 5" id="KW-0560">Oxidoreductase</keyword>
<comment type="similarity">
    <text evidence="1 5">Belongs to the MsrA Met sulfoxide reductase family.</text>
</comment>
<dbReference type="GO" id="GO:0034599">
    <property type="term" value="P:cellular response to oxidative stress"/>
    <property type="evidence" value="ECO:0007669"/>
    <property type="project" value="TreeGrafter"/>
</dbReference>
<protein>
    <recommendedName>
        <fullName evidence="5">Peptide methionine sulfoxide reductase MsrA</fullName>
        <shortName evidence="5">Protein-methionine-S-oxide reductase</shortName>
        <ecNumber evidence="5">1.8.4.11</ecNumber>
    </recommendedName>
    <alternativeName>
        <fullName evidence="5">Peptide-methionine (S)-S-oxide reductase</fullName>
        <shortName evidence="5">Peptide Met(O) reductase</shortName>
    </alternativeName>
</protein>
<comment type="function">
    <text evidence="5">Has an important function as a repair enzyme for proteins that have been inactivated by oxidation. Catalyzes the reversible oxidation-reduction of methionine sulfoxide in proteins to methionine.</text>
</comment>
<dbReference type="FunFam" id="3.30.1060.10:FF:000001">
    <property type="entry name" value="Peptide methionine sulfoxide reductase MsrA"/>
    <property type="match status" value="1"/>
</dbReference>
<evidence type="ECO:0000256" key="3">
    <source>
        <dbReference type="ARBA" id="ARBA00047806"/>
    </source>
</evidence>
<organism evidence="7 8">
    <name type="scientific">Vreelandella titanicae</name>
    <dbReference type="NCBI Taxonomy" id="664683"/>
    <lineage>
        <taxon>Bacteria</taxon>
        <taxon>Pseudomonadati</taxon>
        <taxon>Pseudomonadota</taxon>
        <taxon>Gammaproteobacteria</taxon>
        <taxon>Oceanospirillales</taxon>
        <taxon>Halomonadaceae</taxon>
        <taxon>Vreelandella</taxon>
    </lineage>
</organism>
<comment type="caution">
    <text evidence="7">The sequence shown here is derived from an EMBL/GenBank/DDBJ whole genome shotgun (WGS) entry which is preliminary data.</text>
</comment>